<dbReference type="Pfam" id="PF02737">
    <property type="entry name" value="3HCDH_N"/>
    <property type="match status" value="1"/>
</dbReference>
<accession>A0ABU2B498</accession>
<dbReference type="InterPro" id="IPR006176">
    <property type="entry name" value="3-OHacyl-CoA_DH_NAD-bd"/>
</dbReference>
<organism evidence="6 7">
    <name type="scientific">Enteractinococcus fodinae</name>
    <dbReference type="NCBI Taxonomy" id="684663"/>
    <lineage>
        <taxon>Bacteria</taxon>
        <taxon>Bacillati</taxon>
        <taxon>Actinomycetota</taxon>
        <taxon>Actinomycetes</taxon>
        <taxon>Micrococcales</taxon>
        <taxon>Micrococcaceae</taxon>
    </lineage>
</organism>
<dbReference type="EC" id="1.1.1.157" evidence="6"/>
<dbReference type="PANTHER" id="PTHR48075:SF5">
    <property type="entry name" value="3-HYDROXYBUTYRYL-COA DEHYDROGENASE"/>
    <property type="match status" value="1"/>
</dbReference>
<gene>
    <name evidence="6" type="ORF">J2S62_002687</name>
</gene>
<evidence type="ECO:0000259" key="4">
    <source>
        <dbReference type="Pfam" id="PF00725"/>
    </source>
</evidence>
<dbReference type="InterPro" id="IPR013328">
    <property type="entry name" value="6PGD_dom2"/>
</dbReference>
<dbReference type="GO" id="GO:0008691">
    <property type="term" value="F:3-hydroxybutyryl-CoA dehydrogenase activity"/>
    <property type="evidence" value="ECO:0007669"/>
    <property type="project" value="UniProtKB-EC"/>
</dbReference>
<dbReference type="SUPFAM" id="SSF51735">
    <property type="entry name" value="NAD(P)-binding Rossmann-fold domains"/>
    <property type="match status" value="1"/>
</dbReference>
<dbReference type="Pfam" id="PF00725">
    <property type="entry name" value="3HCDH"/>
    <property type="match status" value="1"/>
</dbReference>
<comment type="similarity">
    <text evidence="2">Belongs to the 3-hydroxyacyl-CoA dehydrogenase family.</text>
</comment>
<evidence type="ECO:0000313" key="6">
    <source>
        <dbReference type="EMBL" id="MDR7348430.1"/>
    </source>
</evidence>
<dbReference type="RefSeq" id="WP_310175617.1">
    <property type="nucleotide sequence ID" value="NZ_BAABHE010000002.1"/>
</dbReference>
<dbReference type="Proteomes" id="UP001183794">
    <property type="component" value="Unassembled WGS sequence"/>
</dbReference>
<reference evidence="6 7" key="1">
    <citation type="submission" date="2023-07" db="EMBL/GenBank/DDBJ databases">
        <title>Sequencing the genomes of 1000 actinobacteria strains.</title>
        <authorList>
            <person name="Klenk H.-P."/>
        </authorList>
    </citation>
    <scope>NUCLEOTIDE SEQUENCE [LARGE SCALE GENOMIC DNA]</scope>
    <source>
        <strain evidence="6 7">DSM 22966</strain>
    </source>
</reference>
<dbReference type="EMBL" id="JAVDYJ010000001">
    <property type="protein sequence ID" value="MDR7348430.1"/>
    <property type="molecule type" value="Genomic_DNA"/>
</dbReference>
<dbReference type="InterPro" id="IPR022694">
    <property type="entry name" value="3-OHacyl-CoA_DH"/>
</dbReference>
<dbReference type="PANTHER" id="PTHR48075">
    <property type="entry name" value="3-HYDROXYACYL-COA DEHYDROGENASE FAMILY PROTEIN"/>
    <property type="match status" value="1"/>
</dbReference>
<feature type="domain" description="3-hydroxyacyl-CoA dehydrogenase NAD binding" evidence="5">
    <location>
        <begin position="6"/>
        <end position="185"/>
    </location>
</feature>
<feature type="domain" description="3-hydroxyacyl-CoA dehydrogenase C-terminal" evidence="4">
    <location>
        <begin position="191"/>
        <end position="282"/>
    </location>
</feature>
<comment type="caution">
    <text evidence="6">The sequence shown here is derived from an EMBL/GenBank/DDBJ whole genome shotgun (WGS) entry which is preliminary data.</text>
</comment>
<evidence type="ECO:0000259" key="5">
    <source>
        <dbReference type="Pfam" id="PF02737"/>
    </source>
</evidence>
<name>A0ABU2B498_9MICC</name>
<evidence type="ECO:0000256" key="2">
    <source>
        <dbReference type="ARBA" id="ARBA00009463"/>
    </source>
</evidence>
<comment type="pathway">
    <text evidence="1">Lipid metabolism; butanoate metabolism.</text>
</comment>
<evidence type="ECO:0000313" key="7">
    <source>
        <dbReference type="Proteomes" id="UP001183794"/>
    </source>
</evidence>
<evidence type="ECO:0000256" key="3">
    <source>
        <dbReference type="ARBA" id="ARBA00023002"/>
    </source>
</evidence>
<sequence length="304" mass="33646">MSDITTVAVAGAGVLGSQIIMQNAYAGMKVHAFDTEQAVLEKLPARWEWMRKYYRKDLPEFTEEAFDAAIARITPTSDYAEAFANCDLVIEAVPEDIEIKRAVWKTIGQHVREDAVLLTNTSSLLPSEFADASGHPEHFLALHHANLIWIQNIGEVMGHSGTDPAYVERTVKYCESVNLVPVVVQRESSRFILNKMIKPFLDAGVEMFMTGLATVEDIDKAWTVSTQAPKGPMATMDVIGFRPLALINKHSENPLVRDFAGLLEERITEGKAGLADGEGFYLWNEDGEIIGRSDFGVIAPALRH</sequence>
<dbReference type="InterPro" id="IPR036291">
    <property type="entry name" value="NAD(P)-bd_dom_sf"/>
</dbReference>
<keyword evidence="7" id="KW-1185">Reference proteome</keyword>
<dbReference type="InterPro" id="IPR006108">
    <property type="entry name" value="3HC_DH_C"/>
</dbReference>
<dbReference type="InterPro" id="IPR008927">
    <property type="entry name" value="6-PGluconate_DH-like_C_sf"/>
</dbReference>
<keyword evidence="3 6" id="KW-0560">Oxidoreductase</keyword>
<proteinExistence type="inferred from homology"/>
<dbReference type="Gene3D" id="1.10.1040.10">
    <property type="entry name" value="N-(1-d-carboxylethyl)-l-norvaline Dehydrogenase, domain 2"/>
    <property type="match status" value="1"/>
</dbReference>
<protein>
    <submittedName>
        <fullName evidence="6">3-hydroxybutyryl-CoA dehydrogenase</fullName>
        <ecNumber evidence="6">1.1.1.157</ecNumber>
    </submittedName>
</protein>
<dbReference type="SUPFAM" id="SSF48179">
    <property type="entry name" value="6-phosphogluconate dehydrogenase C-terminal domain-like"/>
    <property type="match status" value="1"/>
</dbReference>
<dbReference type="PIRSF" id="PIRSF000105">
    <property type="entry name" value="HCDH"/>
    <property type="match status" value="1"/>
</dbReference>
<evidence type="ECO:0000256" key="1">
    <source>
        <dbReference type="ARBA" id="ARBA00005086"/>
    </source>
</evidence>
<dbReference type="Gene3D" id="3.40.50.720">
    <property type="entry name" value="NAD(P)-binding Rossmann-like Domain"/>
    <property type="match status" value="1"/>
</dbReference>